<evidence type="ECO:0000313" key="2">
    <source>
        <dbReference type="Proteomes" id="UP001056120"/>
    </source>
</evidence>
<name>A0ACB9HWP9_9ASTR</name>
<keyword evidence="2" id="KW-1185">Reference proteome</keyword>
<gene>
    <name evidence="1" type="ORF">L1987_34930</name>
</gene>
<dbReference type="EMBL" id="CM042028">
    <property type="protein sequence ID" value="KAI3799631.1"/>
    <property type="molecule type" value="Genomic_DNA"/>
</dbReference>
<organism evidence="1 2">
    <name type="scientific">Smallanthus sonchifolius</name>
    <dbReference type="NCBI Taxonomy" id="185202"/>
    <lineage>
        <taxon>Eukaryota</taxon>
        <taxon>Viridiplantae</taxon>
        <taxon>Streptophyta</taxon>
        <taxon>Embryophyta</taxon>
        <taxon>Tracheophyta</taxon>
        <taxon>Spermatophyta</taxon>
        <taxon>Magnoliopsida</taxon>
        <taxon>eudicotyledons</taxon>
        <taxon>Gunneridae</taxon>
        <taxon>Pentapetalae</taxon>
        <taxon>asterids</taxon>
        <taxon>campanulids</taxon>
        <taxon>Asterales</taxon>
        <taxon>Asteraceae</taxon>
        <taxon>Asteroideae</taxon>
        <taxon>Heliantheae alliance</taxon>
        <taxon>Millerieae</taxon>
        <taxon>Smallanthus</taxon>
    </lineage>
</organism>
<proteinExistence type="predicted"/>
<reference evidence="2" key="1">
    <citation type="journal article" date="2022" name="Mol. Ecol. Resour.">
        <title>The genomes of chicory, endive, great burdock and yacon provide insights into Asteraceae palaeo-polyploidization history and plant inulin production.</title>
        <authorList>
            <person name="Fan W."/>
            <person name="Wang S."/>
            <person name="Wang H."/>
            <person name="Wang A."/>
            <person name="Jiang F."/>
            <person name="Liu H."/>
            <person name="Zhao H."/>
            <person name="Xu D."/>
            <person name="Zhang Y."/>
        </authorList>
    </citation>
    <scope>NUCLEOTIDE SEQUENCE [LARGE SCALE GENOMIC DNA]</scope>
    <source>
        <strain evidence="2">cv. Yunnan</strain>
    </source>
</reference>
<accession>A0ACB9HWP9</accession>
<protein>
    <submittedName>
        <fullName evidence="1">Uncharacterized protein</fullName>
    </submittedName>
</protein>
<comment type="caution">
    <text evidence="1">The sequence shown here is derived from an EMBL/GenBank/DDBJ whole genome shotgun (WGS) entry which is preliminary data.</text>
</comment>
<reference evidence="1 2" key="2">
    <citation type="journal article" date="2022" name="Mol. Ecol. Resour.">
        <title>The genomes of chicory, endive, great burdock and yacon provide insights into Asteraceae paleo-polyploidization history and plant inulin production.</title>
        <authorList>
            <person name="Fan W."/>
            <person name="Wang S."/>
            <person name="Wang H."/>
            <person name="Wang A."/>
            <person name="Jiang F."/>
            <person name="Liu H."/>
            <person name="Zhao H."/>
            <person name="Xu D."/>
            <person name="Zhang Y."/>
        </authorList>
    </citation>
    <scope>NUCLEOTIDE SEQUENCE [LARGE SCALE GENOMIC DNA]</scope>
    <source>
        <strain evidence="2">cv. Yunnan</strain>
        <tissue evidence="1">Leaves</tissue>
    </source>
</reference>
<dbReference type="Proteomes" id="UP001056120">
    <property type="component" value="Linkage Group LG11"/>
</dbReference>
<evidence type="ECO:0000313" key="1">
    <source>
        <dbReference type="EMBL" id="KAI3799631.1"/>
    </source>
</evidence>
<sequence length="158" mass="18405">MICVVYEGYGSSILALIFITCIWLPFVHIKHAFLHLLSIIMAFFHAHDHDHNQHVFPNLYHLLDLRFRDLQNANIGDDTVRSVDERCSICLAEYQGDDTVSQLSRCRHVFHACCIESWLNRDQFTCPLCRSNLLCIRGKGVGLINQNSDEHFAPYWQW</sequence>